<feature type="region of interest" description="Disordered" evidence="1">
    <location>
        <begin position="1"/>
        <end position="108"/>
    </location>
</feature>
<dbReference type="GO" id="GO:0005085">
    <property type="term" value="F:guanyl-nucleotide exchange factor activity"/>
    <property type="evidence" value="ECO:0007669"/>
    <property type="project" value="InterPro"/>
</dbReference>
<sequence length="684" mass="74622">MDKSDATDTMLEAPEHEQLLNPTSSSQQGQMDQQRCSQSPVKTGQIESTPAGSNYGGKHLDEVQGSLPGSNNKVPRSINHLSSAPLISPTESTPDRSRKDPLVQDQQLQEELSPEEVKFMNLISNGQRGRMDDQRCSLDPSRSAPCSPKLIDRKPAASSSNTGLDLEMLFSLLSNFQNQRLDNQRVSLQLLPGLKKENATSGVENSSDLCDMVSKAQAMTPSERDNLFSLMSNSHRGRMDDQRCVLGVSPQPTPEHKPGTDSEKLFSLVANSQGRRLDDQRVSLPSLPGIQNGGITSTLTAEEMNASSLFYIVSKAQASRMDEQRCFAPKISQNFGTPSAQRKEHPSSGAFNKRPQSSPSLKRAKADQHQQETSPADQEQFFEIMRHAQDGRIEEQRCSLQPSGTPGTPTYNENALNSVLVGADAEAFFKFIASSQGRRLDDQRVTLPSLPGIIGNPNGRNVKAEIPAFPLHMLWSESTPATSSKNCYRPTSPSPMAHAESGSPTALPKSSSFSPQTEYQKQLNSPGQVTVRVSMSFTPEQGQKNSNQPYTFPEVFLTLGAPGDNLVIPLSPKPGRPRSFNLNLIPKEDLKTRRCSASHASPQKAYSSLSSPNRHEQGTMTSPISPDEDCFSLIEKVHTAQLQKALTQGGHKSKGDPGKGGEKAMQGKGKWVGKKDKDSGNKQY</sequence>
<evidence type="ECO:0000256" key="1">
    <source>
        <dbReference type="SAM" id="MobiDB-lite"/>
    </source>
</evidence>
<feature type="region of interest" description="Disordered" evidence="1">
    <location>
        <begin position="480"/>
        <end position="527"/>
    </location>
</feature>
<dbReference type="AlphaFoldDB" id="G3P6M9"/>
<feature type="compositionally biased region" description="Basic and acidic residues" evidence="1">
    <location>
        <begin position="93"/>
        <end position="102"/>
    </location>
</feature>
<dbReference type="SMART" id="SM00390">
    <property type="entry name" value="GoLoco"/>
    <property type="match status" value="7"/>
</dbReference>
<feature type="region of interest" description="Disordered" evidence="1">
    <location>
        <begin position="592"/>
        <end position="684"/>
    </location>
</feature>
<name>G3P6M9_GASAC</name>
<dbReference type="eggNOG" id="KOG1130">
    <property type="taxonomic scope" value="Eukaryota"/>
</dbReference>
<feature type="compositionally biased region" description="Polar residues" evidence="1">
    <location>
        <begin position="598"/>
        <end position="624"/>
    </location>
</feature>
<dbReference type="PROSITE" id="PS50877">
    <property type="entry name" value="GOLOCO"/>
    <property type="match status" value="5"/>
</dbReference>
<reference evidence="2" key="2">
    <citation type="submission" date="2024-04" db="UniProtKB">
        <authorList>
            <consortium name="Ensembl"/>
        </authorList>
    </citation>
    <scope>IDENTIFICATION</scope>
</reference>
<reference evidence="2" key="1">
    <citation type="submission" date="2006-01" db="EMBL/GenBank/DDBJ databases">
        <authorList>
            <person name="Lindblad-Toh K."/>
            <person name="Mauceli E."/>
            <person name="Grabherr M."/>
            <person name="Chang J.L."/>
            <person name="Lander E.S."/>
        </authorList>
    </citation>
    <scope>NUCLEOTIDE SEQUENCE [LARGE SCALE GENOMIC DNA]</scope>
</reference>
<proteinExistence type="predicted"/>
<feature type="compositionally biased region" description="Basic and acidic residues" evidence="1">
    <location>
        <begin position="673"/>
        <end position="684"/>
    </location>
</feature>
<feature type="compositionally biased region" description="Polar residues" evidence="1">
    <location>
        <begin position="502"/>
        <end position="527"/>
    </location>
</feature>
<dbReference type="InterPro" id="IPR042168">
    <property type="entry name" value="Pcp2"/>
</dbReference>
<dbReference type="InParanoid" id="G3P6M9"/>
<feature type="region of interest" description="Disordered" evidence="1">
    <location>
        <begin position="332"/>
        <end position="380"/>
    </location>
</feature>
<dbReference type="PANTHER" id="PTHR47503">
    <property type="entry name" value="PURKINJE CELL PROTEIN 2"/>
    <property type="match status" value="1"/>
</dbReference>
<organism evidence="2">
    <name type="scientific">Gasterosteus aculeatus</name>
    <name type="common">Three-spined stickleback</name>
    <dbReference type="NCBI Taxonomy" id="69293"/>
    <lineage>
        <taxon>Eukaryota</taxon>
        <taxon>Metazoa</taxon>
        <taxon>Chordata</taxon>
        <taxon>Craniata</taxon>
        <taxon>Vertebrata</taxon>
        <taxon>Euteleostomi</taxon>
        <taxon>Actinopterygii</taxon>
        <taxon>Neopterygii</taxon>
        <taxon>Teleostei</taxon>
        <taxon>Neoteleostei</taxon>
        <taxon>Acanthomorphata</taxon>
        <taxon>Eupercaria</taxon>
        <taxon>Perciformes</taxon>
        <taxon>Cottioidei</taxon>
        <taxon>Gasterosteales</taxon>
        <taxon>Gasterosteidae</taxon>
        <taxon>Gasterosteus</taxon>
    </lineage>
</organism>
<dbReference type="PANTHER" id="PTHR47503:SF1">
    <property type="entry name" value="PURKINJE CELL PROTEIN 2 HOMOLOG"/>
    <property type="match status" value="1"/>
</dbReference>
<accession>G3P6M9</accession>
<dbReference type="Pfam" id="PF02188">
    <property type="entry name" value="GoLoco"/>
    <property type="match status" value="1"/>
</dbReference>
<protein>
    <submittedName>
        <fullName evidence="2">Uncharacterized protein</fullName>
    </submittedName>
</protein>
<feature type="compositionally biased region" description="Basic and acidic residues" evidence="1">
    <location>
        <begin position="653"/>
        <end position="662"/>
    </location>
</feature>
<dbReference type="Bgee" id="ENSGACG00000010034">
    <property type="expression patterns" value="Expressed in camera-type eye"/>
</dbReference>
<feature type="compositionally biased region" description="Polar residues" evidence="1">
    <location>
        <begin position="20"/>
        <end position="52"/>
    </location>
</feature>
<dbReference type="STRING" id="69293.ENSGACP00000013252"/>
<evidence type="ECO:0000313" key="2">
    <source>
        <dbReference type="Ensembl" id="ENSGACP00000013252.1"/>
    </source>
</evidence>
<dbReference type="OMA" id="SPDEDCF"/>
<dbReference type="InterPro" id="IPR011990">
    <property type="entry name" value="TPR-like_helical_dom_sf"/>
</dbReference>
<feature type="region of interest" description="Disordered" evidence="1">
    <location>
        <begin position="128"/>
        <end position="159"/>
    </location>
</feature>
<feature type="compositionally biased region" description="Polar residues" evidence="1">
    <location>
        <begin position="67"/>
        <end position="82"/>
    </location>
</feature>
<dbReference type="InterPro" id="IPR003109">
    <property type="entry name" value="GoLoco_motif"/>
</dbReference>
<dbReference type="Ensembl" id="ENSGACT00000013277.1">
    <property type="protein sequence ID" value="ENSGACP00000013252.1"/>
    <property type="gene ID" value="ENSGACG00000010034.1"/>
</dbReference>
<feature type="compositionally biased region" description="Polar residues" evidence="1">
    <location>
        <begin position="480"/>
        <end position="491"/>
    </location>
</feature>
<dbReference type="Gene3D" id="1.25.40.10">
    <property type="entry name" value="Tetratricopeptide repeat domain"/>
    <property type="match status" value="3"/>
</dbReference>